<keyword evidence="2 5" id="KW-0812">Transmembrane</keyword>
<feature type="transmembrane region" description="Helical" evidence="5">
    <location>
        <begin position="219"/>
        <end position="238"/>
    </location>
</feature>
<evidence type="ECO:0000256" key="5">
    <source>
        <dbReference type="HAMAP-Rule" id="MF_00902"/>
    </source>
</evidence>
<keyword evidence="5" id="KW-0653">Protein transport</keyword>
<keyword evidence="5" id="KW-1003">Cell membrane</keyword>
<comment type="similarity">
    <text evidence="5">Belongs to the TatC family.</text>
</comment>
<keyword evidence="7" id="KW-1185">Reference proteome</keyword>
<keyword evidence="5" id="KW-0813">Transport</keyword>
<feature type="transmembrane region" description="Helical" evidence="5">
    <location>
        <begin position="75"/>
        <end position="96"/>
    </location>
</feature>
<dbReference type="GO" id="GO:0033281">
    <property type="term" value="C:TAT protein transport complex"/>
    <property type="evidence" value="ECO:0007669"/>
    <property type="project" value="UniProtKB-UniRule"/>
</dbReference>
<organism evidence="6 7">
    <name type="scientific">Chitinibacter bivalviorum</name>
    <dbReference type="NCBI Taxonomy" id="2739434"/>
    <lineage>
        <taxon>Bacteria</taxon>
        <taxon>Pseudomonadati</taxon>
        <taxon>Pseudomonadota</taxon>
        <taxon>Betaproteobacteria</taxon>
        <taxon>Neisseriales</taxon>
        <taxon>Chitinibacteraceae</taxon>
        <taxon>Chitinibacter</taxon>
    </lineage>
</organism>
<evidence type="ECO:0000313" key="7">
    <source>
        <dbReference type="Proteomes" id="UP000509597"/>
    </source>
</evidence>
<feature type="transmembrane region" description="Helical" evidence="5">
    <location>
        <begin position="46"/>
        <end position="69"/>
    </location>
</feature>
<dbReference type="PANTHER" id="PTHR30371">
    <property type="entry name" value="SEC-INDEPENDENT PROTEIN TRANSLOCASE PROTEIN TATC"/>
    <property type="match status" value="1"/>
</dbReference>
<keyword evidence="5" id="KW-0811">Translocation</keyword>
<proteinExistence type="inferred from homology"/>
<gene>
    <name evidence="5 6" type="primary">tatC</name>
    <name evidence="6" type="ORF">HQ393_11665</name>
</gene>
<keyword evidence="4 5" id="KW-0472">Membrane</keyword>
<dbReference type="NCBIfam" id="TIGR00945">
    <property type="entry name" value="tatC"/>
    <property type="match status" value="1"/>
</dbReference>
<dbReference type="EMBL" id="CP058627">
    <property type="protein sequence ID" value="QLG88838.1"/>
    <property type="molecule type" value="Genomic_DNA"/>
</dbReference>
<feature type="transmembrane region" description="Helical" evidence="5">
    <location>
        <begin position="108"/>
        <end position="138"/>
    </location>
</feature>
<dbReference type="RefSeq" id="WP_179355341.1">
    <property type="nucleotide sequence ID" value="NZ_CP058627.1"/>
</dbReference>
<name>A0A7H9BKP9_9NEIS</name>
<dbReference type="PRINTS" id="PR01840">
    <property type="entry name" value="TATCFAMILY"/>
</dbReference>
<dbReference type="Proteomes" id="UP000509597">
    <property type="component" value="Chromosome"/>
</dbReference>
<comment type="subcellular location">
    <subcellularLocation>
        <location evidence="5">Cell membrane</location>
        <topology evidence="5">Multi-pass membrane protein</topology>
    </subcellularLocation>
    <subcellularLocation>
        <location evidence="1">Membrane</location>
        <topology evidence="1">Multi-pass membrane protein</topology>
    </subcellularLocation>
</comment>
<comment type="subunit">
    <text evidence="5">The Tat system comprises two distinct complexes: a TatABC complex, containing multiple copies of TatA, TatB and TatC subunits, and a separate TatA complex, containing only TatA subunits. Substrates initially bind to the TatABC complex, which probably triggers association of the separate TatA complex to form the active translocon.</text>
</comment>
<dbReference type="AlphaFoldDB" id="A0A7H9BKP9"/>
<dbReference type="Pfam" id="PF00902">
    <property type="entry name" value="TatC"/>
    <property type="match status" value="1"/>
</dbReference>
<keyword evidence="3 5" id="KW-1133">Transmembrane helix</keyword>
<evidence type="ECO:0000256" key="1">
    <source>
        <dbReference type="ARBA" id="ARBA00004141"/>
    </source>
</evidence>
<evidence type="ECO:0000313" key="6">
    <source>
        <dbReference type="EMBL" id="QLG88838.1"/>
    </source>
</evidence>
<evidence type="ECO:0000256" key="3">
    <source>
        <dbReference type="ARBA" id="ARBA00022989"/>
    </source>
</evidence>
<accession>A0A7H9BKP9</accession>
<reference evidence="6 7" key="1">
    <citation type="submission" date="2020-07" db="EMBL/GenBank/DDBJ databases">
        <title>Complete genome sequence of Chitinibacter sp. 2T18.</title>
        <authorList>
            <person name="Bae J.-W."/>
            <person name="Choi J.-W."/>
        </authorList>
    </citation>
    <scope>NUCLEOTIDE SEQUENCE [LARGE SCALE GENOMIC DNA]</scope>
    <source>
        <strain evidence="6 7">2T18</strain>
    </source>
</reference>
<feature type="transmembrane region" description="Helical" evidence="5">
    <location>
        <begin position="196"/>
        <end position="213"/>
    </location>
</feature>
<dbReference type="GO" id="GO:0043953">
    <property type="term" value="P:protein transport by the Tat complex"/>
    <property type="evidence" value="ECO:0007669"/>
    <property type="project" value="UniProtKB-UniRule"/>
</dbReference>
<sequence>MSDISDNLQPLISHLVELRIRLVRGALVFIVGFLIAFAFSAKLYDVLVAPLAAVLPGQKLVTIGIASPFLVQVKIAAMVAFVVTLPHTLYQIWAFVAPGLYTHEKKLILPLVVASTLLFLLGMAFAYFLVFGVVFKFIASVVPASMQWLPDSGEYLDFAMGMFLAFGVTFEVPIAVIVMVRMGFVTIAKLREIRSYVIVGSFVIAAVVTPPDVLSQCLLAIPLWLLYEAGVLVAAWLYQPTTAQPQQS</sequence>
<evidence type="ECO:0000256" key="4">
    <source>
        <dbReference type="ARBA" id="ARBA00023136"/>
    </source>
</evidence>
<feature type="transmembrane region" description="Helical" evidence="5">
    <location>
        <begin position="20"/>
        <end position="39"/>
    </location>
</feature>
<dbReference type="GO" id="GO:0065002">
    <property type="term" value="P:intracellular protein transmembrane transport"/>
    <property type="evidence" value="ECO:0007669"/>
    <property type="project" value="TreeGrafter"/>
</dbReference>
<dbReference type="InterPro" id="IPR002033">
    <property type="entry name" value="TatC"/>
</dbReference>
<evidence type="ECO:0000256" key="2">
    <source>
        <dbReference type="ARBA" id="ARBA00022692"/>
    </source>
</evidence>
<comment type="function">
    <text evidence="5">Part of the twin-arginine translocation (Tat) system that transports large folded proteins containing a characteristic twin-arginine motif in their signal peptide across membranes. Together with TatB, TatC is part of a receptor directly interacting with Tat signal peptides.</text>
</comment>
<dbReference type="HAMAP" id="MF_00902">
    <property type="entry name" value="TatC"/>
    <property type="match status" value="1"/>
</dbReference>
<dbReference type="GO" id="GO:0009977">
    <property type="term" value="F:proton motive force dependent protein transmembrane transporter activity"/>
    <property type="evidence" value="ECO:0007669"/>
    <property type="project" value="TreeGrafter"/>
</dbReference>
<protein>
    <recommendedName>
        <fullName evidence="5">Sec-independent protein translocase protein TatC</fullName>
    </recommendedName>
</protein>
<feature type="transmembrane region" description="Helical" evidence="5">
    <location>
        <begin position="158"/>
        <end position="184"/>
    </location>
</feature>
<dbReference type="KEGG" id="chiz:HQ393_11665"/>
<dbReference type="PANTHER" id="PTHR30371:SF0">
    <property type="entry name" value="SEC-INDEPENDENT PROTEIN TRANSLOCASE PROTEIN TATC, CHLOROPLASTIC-RELATED"/>
    <property type="match status" value="1"/>
</dbReference>